<dbReference type="EMBL" id="JBIACK010000002">
    <property type="protein sequence ID" value="MFE8700155.1"/>
    <property type="molecule type" value="Genomic_DNA"/>
</dbReference>
<proteinExistence type="predicted"/>
<organism evidence="1 2">
    <name type="scientific">Cytobacillus spartinae</name>
    <dbReference type="NCBI Taxonomy" id="3299023"/>
    <lineage>
        <taxon>Bacteria</taxon>
        <taxon>Bacillati</taxon>
        <taxon>Bacillota</taxon>
        <taxon>Bacilli</taxon>
        <taxon>Bacillales</taxon>
        <taxon>Bacillaceae</taxon>
        <taxon>Cytobacillus</taxon>
    </lineage>
</organism>
<evidence type="ECO:0000313" key="1">
    <source>
        <dbReference type="EMBL" id="MFE8700155.1"/>
    </source>
</evidence>
<gene>
    <name evidence="1" type="ORF">ACFYKX_06010</name>
</gene>
<accession>A0ABW6KB56</accession>
<sequence>MRLIRTDIDELLEATNELVEEDFKMSTIEIDHLLEMTQDW</sequence>
<dbReference type="Proteomes" id="UP001601059">
    <property type="component" value="Unassembled WGS sequence"/>
</dbReference>
<comment type="caution">
    <text evidence="1">The sequence shown here is derived from an EMBL/GenBank/DDBJ whole genome shotgun (WGS) entry which is preliminary data.</text>
</comment>
<protein>
    <submittedName>
        <fullName evidence="1">Uncharacterized protein</fullName>
    </submittedName>
</protein>
<name>A0ABW6KB56_9BACI</name>
<keyword evidence="2" id="KW-1185">Reference proteome</keyword>
<dbReference type="RefSeq" id="WP_389359088.1">
    <property type="nucleotide sequence ID" value="NZ_JBIACK010000002.1"/>
</dbReference>
<evidence type="ECO:0000313" key="2">
    <source>
        <dbReference type="Proteomes" id="UP001601059"/>
    </source>
</evidence>
<reference evidence="1 2" key="1">
    <citation type="submission" date="2024-08" db="EMBL/GenBank/DDBJ databases">
        <title>Two novel Cytobacillus novel species.</title>
        <authorList>
            <person name="Liu G."/>
        </authorList>
    </citation>
    <scope>NUCLEOTIDE SEQUENCE [LARGE SCALE GENOMIC DNA]</scope>
    <source>
        <strain evidence="1 2">FJAT-54145</strain>
    </source>
</reference>